<dbReference type="AlphaFoldDB" id="A0A0L7D1K5"/>
<dbReference type="RefSeq" id="WP_050824685.1">
    <property type="nucleotide sequence ID" value="NZ_AVQC01000008.1"/>
</dbReference>
<dbReference type="SUPFAM" id="SSF51445">
    <property type="entry name" value="(Trans)glycosidases"/>
    <property type="match status" value="1"/>
</dbReference>
<dbReference type="InterPro" id="IPR018120">
    <property type="entry name" value="Glyco_hydro_1_AS"/>
</dbReference>
<evidence type="ECO:0000313" key="8">
    <source>
        <dbReference type="Proteomes" id="UP000036802"/>
    </source>
</evidence>
<dbReference type="Proteomes" id="UP000036802">
    <property type="component" value="Unassembled WGS sequence"/>
</dbReference>
<dbReference type="InterPro" id="IPR017853">
    <property type="entry name" value="GH"/>
</dbReference>
<comment type="caution">
    <text evidence="7">The sequence shown here is derived from an EMBL/GenBank/DDBJ whole genome shotgun (WGS) entry which is preliminary data.</text>
</comment>
<dbReference type="Gene3D" id="3.20.20.80">
    <property type="entry name" value="Glycosidases"/>
    <property type="match status" value="2"/>
</dbReference>
<keyword evidence="4" id="KW-0326">Glycosidase</keyword>
<feature type="active site" description="Nucleophile" evidence="5">
    <location>
        <position position="304"/>
    </location>
</feature>
<organism evidence="7 8">
    <name type="scientific">Bifidobacterium breve MCC 1114</name>
    <dbReference type="NCBI Taxonomy" id="1365964"/>
    <lineage>
        <taxon>Bacteria</taxon>
        <taxon>Bacillati</taxon>
        <taxon>Actinomycetota</taxon>
        <taxon>Actinomycetes</taxon>
        <taxon>Bifidobacteriales</taxon>
        <taxon>Bifidobacteriaceae</taxon>
        <taxon>Bifidobacterium</taxon>
    </lineage>
</organism>
<dbReference type="Pfam" id="PF00232">
    <property type="entry name" value="Glyco_hydro_1"/>
    <property type="match status" value="2"/>
</dbReference>
<evidence type="ECO:0000256" key="3">
    <source>
        <dbReference type="ARBA" id="ARBA00022801"/>
    </source>
</evidence>
<dbReference type="EC" id="3.2.1.21" evidence="2"/>
<protein>
    <recommendedName>
        <fullName evidence="2">beta-glucosidase</fullName>
        <ecNumber evidence="2">3.2.1.21</ecNumber>
    </recommendedName>
</protein>
<proteinExistence type="inferred from homology"/>
<dbReference type="PRINTS" id="PR00131">
    <property type="entry name" value="GLHYDRLASE1"/>
</dbReference>
<dbReference type="InterPro" id="IPR001360">
    <property type="entry name" value="Glyco_hydro_1"/>
</dbReference>
<gene>
    <name evidence="7" type="ORF">BBM1114_03090</name>
</gene>
<sequence length="388" mass="43591">MTTITFPSGFLWGAATAAHQIEGNNVASDLWEKEYAPDTTIKEPSGDACDSYNRFEEDIQLLADAELNTYRFSLEWARIEPVQGVISNAQLLHYRRMIEACQNRGVEPFVTLHHFSNPAWFTHNGGWKAGDAVELFLKYVEIVKPILKDVNWICTINEPNMVAQDKNVKPGPDPRIPYLPPVDPQVRDTLIEAHQKTRALLSDLQARTGWSPATITYEALPGTDADAASFAKNRVDDFITPAAGDDYIGVQAYQRFFIDENGPVPTPDGLEMTKNGWEYYPQSLGKAAARTWELGEHTPLVVTENGLATDDDRQRIRYTTSALQALHEVMEGGADVRGYIHWSLLDNYEWGSYDPTFGLIAVNRTTFERQPKPSLNWLGSIQREGLTI</sequence>
<dbReference type="PANTHER" id="PTHR10353:SF36">
    <property type="entry name" value="LP05116P"/>
    <property type="match status" value="1"/>
</dbReference>
<dbReference type="PROSITE" id="PS00572">
    <property type="entry name" value="GLYCOSYL_HYDROL_F1_1"/>
    <property type="match status" value="1"/>
</dbReference>
<dbReference type="GO" id="GO:0008422">
    <property type="term" value="F:beta-glucosidase activity"/>
    <property type="evidence" value="ECO:0007669"/>
    <property type="project" value="UniProtKB-EC"/>
</dbReference>
<evidence type="ECO:0000256" key="5">
    <source>
        <dbReference type="PROSITE-ProRule" id="PRU10055"/>
    </source>
</evidence>
<reference evidence="7 8" key="1">
    <citation type="journal article" date="2015" name="Int J Genomics">
        <title>Comparative Genomics Revealed Genetic Diversity and Species/Strain-Level Differences in Carbohydrate Metabolism of Three Probiotic Bifidobacterial Species.</title>
        <authorList>
            <person name="Odamaki T."/>
            <person name="Horigome A."/>
            <person name="Sugahara H."/>
            <person name="Hashikura N."/>
            <person name="Minami J."/>
            <person name="Xiao J.Z."/>
            <person name="Abe F."/>
        </authorList>
    </citation>
    <scope>NUCLEOTIDE SEQUENCE [LARGE SCALE GENOMIC DNA]</scope>
    <source>
        <strain evidence="7 8">MCC 1114</strain>
    </source>
</reference>
<dbReference type="PATRIC" id="fig|1365964.3.peg.629"/>
<evidence type="ECO:0000256" key="2">
    <source>
        <dbReference type="ARBA" id="ARBA00012744"/>
    </source>
</evidence>
<evidence type="ECO:0000256" key="4">
    <source>
        <dbReference type="ARBA" id="ARBA00023295"/>
    </source>
</evidence>
<dbReference type="GO" id="GO:0005829">
    <property type="term" value="C:cytosol"/>
    <property type="evidence" value="ECO:0007669"/>
    <property type="project" value="TreeGrafter"/>
</dbReference>
<accession>A0A0L7D1K5</accession>
<evidence type="ECO:0000256" key="1">
    <source>
        <dbReference type="ARBA" id="ARBA00010838"/>
    </source>
</evidence>
<dbReference type="GO" id="GO:0016052">
    <property type="term" value="P:carbohydrate catabolic process"/>
    <property type="evidence" value="ECO:0007669"/>
    <property type="project" value="TreeGrafter"/>
</dbReference>
<evidence type="ECO:0000256" key="6">
    <source>
        <dbReference type="RuleBase" id="RU003690"/>
    </source>
</evidence>
<keyword evidence="3" id="KW-0378">Hydrolase</keyword>
<name>A0A0L7D1K5_BIFBR</name>
<dbReference type="PANTHER" id="PTHR10353">
    <property type="entry name" value="GLYCOSYL HYDROLASE"/>
    <property type="match status" value="1"/>
</dbReference>
<comment type="similarity">
    <text evidence="1 6">Belongs to the glycosyl hydrolase 1 family.</text>
</comment>
<dbReference type="EMBL" id="AVQC01000008">
    <property type="protein sequence ID" value="KOA65885.1"/>
    <property type="molecule type" value="Genomic_DNA"/>
</dbReference>
<evidence type="ECO:0000313" key="7">
    <source>
        <dbReference type="EMBL" id="KOA65885.1"/>
    </source>
</evidence>